<dbReference type="PATRIC" id="fig|312309.11.peg.865"/>
<evidence type="ECO:0000259" key="1">
    <source>
        <dbReference type="Pfam" id="PF00583"/>
    </source>
</evidence>
<evidence type="ECO:0000313" key="3">
    <source>
        <dbReference type="Proteomes" id="UP000000537"/>
    </source>
</evidence>
<dbReference type="KEGG" id="vfi:VF_0870"/>
<dbReference type="eggNOG" id="COG3153">
    <property type="taxonomic scope" value="Bacteria"/>
</dbReference>
<dbReference type="EMBL" id="CP000020">
    <property type="protein sequence ID" value="AAW85365.1"/>
    <property type="molecule type" value="Genomic_DNA"/>
</dbReference>
<name>Q5E6I1_ALIF1</name>
<accession>Q5E6I1</accession>
<sequence length="190" mass="21345">MRDFLNTKNQTNQSVYLAILRIKMKTPYQIQFEAFNADDFYTEAHAKLYAQFADNLINEGNYSIVYKGVAHACYTPITIDKAPHLKCFVLAPLAVLPEHQGKGYATQLMEQAESELGADVIFVLGDPKHYARRFNAQHNVALPIGSDESPDFWFARELTTDALDGIGQSSSTIKGVFADPIMWSHPDEQI</sequence>
<reference evidence="2 3" key="2">
    <citation type="journal article" date="2008" name="BMC Genomics">
        <title>Comparative genomics-based investigation of resequencing targets in Vibrio fischeri: focus on point miscalls and artefactual expansions.</title>
        <authorList>
            <person name="Mandel M.J."/>
            <person name="Stabb E.V."/>
            <person name="Ruby E.G."/>
        </authorList>
    </citation>
    <scope>NUCLEOTIDE SEQUENCE [LARGE SCALE GENOMIC DNA]</scope>
    <source>
        <strain evidence="3">ATCC 700601 / ES114</strain>
    </source>
</reference>
<dbReference type="InterPro" id="IPR016181">
    <property type="entry name" value="Acyl_CoA_acyltransferase"/>
</dbReference>
<organism evidence="2 3">
    <name type="scientific">Aliivibrio fischeri (strain ATCC 700601 / ES114)</name>
    <name type="common">Vibrio fischeri</name>
    <dbReference type="NCBI Taxonomy" id="312309"/>
    <lineage>
        <taxon>Bacteria</taxon>
        <taxon>Pseudomonadati</taxon>
        <taxon>Pseudomonadota</taxon>
        <taxon>Gammaproteobacteria</taxon>
        <taxon>Vibrionales</taxon>
        <taxon>Vibrionaceae</taxon>
        <taxon>Aliivibrio</taxon>
    </lineage>
</organism>
<dbReference type="OrthoDB" id="9797178at2"/>
<evidence type="ECO:0000313" key="2">
    <source>
        <dbReference type="EMBL" id="AAW85365.1"/>
    </source>
</evidence>
<dbReference type="SMR" id="Q5E6I1"/>
<dbReference type="GO" id="GO:0016747">
    <property type="term" value="F:acyltransferase activity, transferring groups other than amino-acyl groups"/>
    <property type="evidence" value="ECO:0007669"/>
    <property type="project" value="InterPro"/>
</dbReference>
<dbReference type="Gene3D" id="3.40.630.30">
    <property type="match status" value="1"/>
</dbReference>
<dbReference type="Pfam" id="PF00583">
    <property type="entry name" value="Acetyltransf_1"/>
    <property type="match status" value="1"/>
</dbReference>
<feature type="domain" description="N-acetyltransferase" evidence="1">
    <location>
        <begin position="41"/>
        <end position="117"/>
    </location>
</feature>
<gene>
    <name evidence="2" type="ordered locus">VF_0870</name>
</gene>
<dbReference type="STRING" id="312309.VF_0870"/>
<reference evidence="2 3" key="1">
    <citation type="journal article" date="2005" name="Proc. Natl. Acad. Sci. U.S.A.">
        <title>Complete genome sequence of Vibrio fischeri: a symbiotic bacterium with pathogenic congeners.</title>
        <authorList>
            <person name="Ruby E.G."/>
            <person name="Urbanowski M."/>
            <person name="Campbell J."/>
            <person name="Dunn A."/>
            <person name="Faini M."/>
            <person name="Gunsalus R."/>
            <person name="Lostroh P."/>
            <person name="Lupp C."/>
            <person name="McCann J."/>
            <person name="Millikan D."/>
            <person name="Schaefer A."/>
            <person name="Stabb E."/>
            <person name="Stevens A."/>
            <person name="Visick K."/>
            <person name="Whistler C."/>
            <person name="Greenberg E.P."/>
        </authorList>
    </citation>
    <scope>NUCLEOTIDE SEQUENCE [LARGE SCALE GENOMIC DNA]</scope>
    <source>
        <strain evidence="3">ATCC 700601 / ES114</strain>
    </source>
</reference>
<dbReference type="EnsemblBacteria" id="AAW85365">
    <property type="protein sequence ID" value="AAW85365"/>
    <property type="gene ID" value="VF_0870"/>
</dbReference>
<dbReference type="AlphaFoldDB" id="Q5E6I1"/>
<dbReference type="CDD" id="cd04301">
    <property type="entry name" value="NAT_SF"/>
    <property type="match status" value="1"/>
</dbReference>
<proteinExistence type="predicted"/>
<dbReference type="SUPFAM" id="SSF55729">
    <property type="entry name" value="Acyl-CoA N-acyltransferases (Nat)"/>
    <property type="match status" value="1"/>
</dbReference>
<dbReference type="Proteomes" id="UP000000537">
    <property type="component" value="Chromosome I"/>
</dbReference>
<dbReference type="InterPro" id="IPR000182">
    <property type="entry name" value="GNAT_dom"/>
</dbReference>
<keyword evidence="3" id="KW-1185">Reference proteome</keyword>
<protein>
    <submittedName>
        <fullName evidence="2">Acetyltransferase, GNAT family</fullName>
    </submittedName>
</protein>
<dbReference type="HOGENOM" id="CLU_1584961_0_0_6"/>